<proteinExistence type="predicted"/>
<evidence type="ECO:0000313" key="1">
    <source>
        <dbReference type="EMBL" id="RZB85749.1"/>
    </source>
</evidence>
<sequence length="194" mass="21983">MEAEHLTAELVGIGDDENEIKGRSLLALVIDISLEDKTIYSYRTFGTNGYNLFFHLLFSRMTLLLGPTRNAMLRGNSGGQRKCVTTGLRATQLHGQLESMDWSRKMGAVKSLFIKKIFSTVHLQALPISMVVSRLPVFYKQKGLSTLLGIFLTYVIGFEHMFEDIIKKNGGYGALDITNESYDDMDRRLKHKKR</sequence>
<dbReference type="Proteomes" id="UP000289340">
    <property type="component" value="Chromosome 10"/>
</dbReference>
<comment type="caution">
    <text evidence="1">The sequence shown here is derived from an EMBL/GenBank/DDBJ whole genome shotgun (WGS) entry which is preliminary data.</text>
</comment>
<feature type="non-terminal residue" evidence="1">
    <location>
        <position position="194"/>
    </location>
</feature>
<accession>A0A445IIH2</accession>
<name>A0A445IIH2_GLYSO</name>
<protein>
    <submittedName>
        <fullName evidence="1">Uncharacterized protein</fullName>
    </submittedName>
</protein>
<dbReference type="EMBL" id="QZWG01000010">
    <property type="protein sequence ID" value="RZB85749.1"/>
    <property type="molecule type" value="Genomic_DNA"/>
</dbReference>
<gene>
    <name evidence="1" type="ORF">D0Y65_026032</name>
</gene>
<evidence type="ECO:0000313" key="2">
    <source>
        <dbReference type="Proteomes" id="UP000289340"/>
    </source>
</evidence>
<reference evidence="1 2" key="1">
    <citation type="submission" date="2018-09" db="EMBL/GenBank/DDBJ databases">
        <title>A high-quality reference genome of wild soybean provides a powerful tool to mine soybean genomes.</title>
        <authorList>
            <person name="Xie M."/>
            <person name="Chung C.Y.L."/>
            <person name="Li M.-W."/>
            <person name="Wong F.-L."/>
            <person name="Chan T.-F."/>
            <person name="Lam H.-M."/>
        </authorList>
    </citation>
    <scope>NUCLEOTIDE SEQUENCE [LARGE SCALE GENOMIC DNA]</scope>
    <source>
        <strain evidence="2">cv. W05</strain>
        <tissue evidence="1">Hypocotyl of etiolated seedlings</tissue>
    </source>
</reference>
<organism evidence="1 2">
    <name type="scientific">Glycine soja</name>
    <name type="common">Wild soybean</name>
    <dbReference type="NCBI Taxonomy" id="3848"/>
    <lineage>
        <taxon>Eukaryota</taxon>
        <taxon>Viridiplantae</taxon>
        <taxon>Streptophyta</taxon>
        <taxon>Embryophyta</taxon>
        <taxon>Tracheophyta</taxon>
        <taxon>Spermatophyta</taxon>
        <taxon>Magnoliopsida</taxon>
        <taxon>eudicotyledons</taxon>
        <taxon>Gunneridae</taxon>
        <taxon>Pentapetalae</taxon>
        <taxon>rosids</taxon>
        <taxon>fabids</taxon>
        <taxon>Fabales</taxon>
        <taxon>Fabaceae</taxon>
        <taxon>Papilionoideae</taxon>
        <taxon>50 kb inversion clade</taxon>
        <taxon>NPAAA clade</taxon>
        <taxon>indigoferoid/millettioid clade</taxon>
        <taxon>Phaseoleae</taxon>
        <taxon>Glycine</taxon>
        <taxon>Glycine subgen. Soja</taxon>
    </lineage>
</organism>
<dbReference type="AlphaFoldDB" id="A0A445IIH2"/>
<keyword evidence="2" id="KW-1185">Reference proteome</keyword>